<dbReference type="EMBL" id="NBNE01011395">
    <property type="protein sequence ID" value="OWY96624.1"/>
    <property type="molecule type" value="Genomic_DNA"/>
</dbReference>
<protein>
    <submittedName>
        <fullName evidence="5">Crinkler (CRN)</fullName>
    </submittedName>
</protein>
<dbReference type="GO" id="GO:0043657">
    <property type="term" value="C:host cell"/>
    <property type="evidence" value="ECO:0007669"/>
    <property type="project" value="UniProtKB-SubCell"/>
</dbReference>
<accession>A0A225UTZ3</accession>
<evidence type="ECO:0000256" key="1">
    <source>
        <dbReference type="ARBA" id="ARBA00004340"/>
    </source>
</evidence>
<keyword evidence="3" id="KW-0964">Secreted</keyword>
<gene>
    <name evidence="5" type="ORF">PHMEG_00033063</name>
</gene>
<feature type="domain" description="Crinkler effector protein N-terminal" evidence="4">
    <location>
        <begin position="2"/>
        <end position="61"/>
    </location>
</feature>
<sequence length="128" mass="14263">MVKLFCAIVDVTGSSFPVNIVENETVGDLKKAIRDDNSATITCDARELQLFLAKSGSIEDALNTKGILSRVYCLAMLRLGCYDPARRTQDHDVGFWYEEKKLCIHIQFKTGAPISPLRDSLATLRENP</sequence>
<proteinExistence type="predicted"/>
<comment type="subcellular location">
    <subcellularLocation>
        <location evidence="1">Host cell</location>
    </subcellularLocation>
    <subcellularLocation>
        <location evidence="2">Secreted</location>
    </subcellularLocation>
</comment>
<evidence type="ECO:0000313" key="5">
    <source>
        <dbReference type="EMBL" id="OWY96624.1"/>
    </source>
</evidence>
<evidence type="ECO:0000313" key="6">
    <source>
        <dbReference type="Proteomes" id="UP000198211"/>
    </source>
</evidence>
<organism evidence="5 6">
    <name type="scientific">Phytophthora megakarya</name>
    <dbReference type="NCBI Taxonomy" id="4795"/>
    <lineage>
        <taxon>Eukaryota</taxon>
        <taxon>Sar</taxon>
        <taxon>Stramenopiles</taxon>
        <taxon>Oomycota</taxon>
        <taxon>Peronosporomycetes</taxon>
        <taxon>Peronosporales</taxon>
        <taxon>Peronosporaceae</taxon>
        <taxon>Phytophthora</taxon>
    </lineage>
</organism>
<comment type="caution">
    <text evidence="5">The sequence shown here is derived from an EMBL/GenBank/DDBJ whole genome shotgun (WGS) entry which is preliminary data.</text>
</comment>
<evidence type="ECO:0000256" key="2">
    <source>
        <dbReference type="ARBA" id="ARBA00004613"/>
    </source>
</evidence>
<name>A0A225UTZ3_9STRA</name>
<evidence type="ECO:0000256" key="3">
    <source>
        <dbReference type="ARBA" id="ARBA00022525"/>
    </source>
</evidence>
<dbReference type="OrthoDB" id="92405at2759"/>
<dbReference type="Proteomes" id="UP000198211">
    <property type="component" value="Unassembled WGS sequence"/>
</dbReference>
<dbReference type="Pfam" id="PF20147">
    <property type="entry name" value="Crinkler"/>
    <property type="match status" value="1"/>
</dbReference>
<dbReference type="InterPro" id="IPR045379">
    <property type="entry name" value="Crinkler_N"/>
</dbReference>
<keyword evidence="6" id="KW-1185">Reference proteome</keyword>
<evidence type="ECO:0000259" key="4">
    <source>
        <dbReference type="Pfam" id="PF20147"/>
    </source>
</evidence>
<dbReference type="GO" id="GO:0005576">
    <property type="term" value="C:extracellular region"/>
    <property type="evidence" value="ECO:0007669"/>
    <property type="project" value="UniProtKB-SubCell"/>
</dbReference>
<dbReference type="AlphaFoldDB" id="A0A225UTZ3"/>
<reference evidence="6" key="1">
    <citation type="submission" date="2017-03" db="EMBL/GenBank/DDBJ databases">
        <title>Phytopthora megakarya and P. palmivora, two closely related causual agents of cacao black pod achieved similar genome size and gene model numbers by different mechanisms.</title>
        <authorList>
            <person name="Ali S."/>
            <person name="Shao J."/>
            <person name="Larry D.J."/>
            <person name="Kronmiller B."/>
            <person name="Shen D."/>
            <person name="Strem M.D."/>
            <person name="Melnick R.L."/>
            <person name="Guiltinan M.J."/>
            <person name="Tyler B.M."/>
            <person name="Meinhardt L.W."/>
            <person name="Bailey B.A."/>
        </authorList>
    </citation>
    <scope>NUCLEOTIDE SEQUENCE [LARGE SCALE GENOMIC DNA]</scope>
    <source>
        <strain evidence="6">zdho120</strain>
    </source>
</reference>